<keyword evidence="5" id="KW-1185">Reference proteome</keyword>
<dbReference type="InterPro" id="IPR012334">
    <property type="entry name" value="Pectin_lyas_fold"/>
</dbReference>
<dbReference type="Pfam" id="PF18962">
    <property type="entry name" value="Por_Secre_tail"/>
    <property type="match status" value="1"/>
</dbReference>
<name>A0ABW9ZBM9_9FLAO</name>
<evidence type="ECO:0000256" key="1">
    <source>
        <dbReference type="ARBA" id="ARBA00022729"/>
    </source>
</evidence>
<dbReference type="InterPro" id="IPR026444">
    <property type="entry name" value="Secre_tail"/>
</dbReference>
<dbReference type="InterPro" id="IPR006626">
    <property type="entry name" value="PbH1"/>
</dbReference>
<dbReference type="SUPFAM" id="SSF51126">
    <property type="entry name" value="Pectin lyase-like"/>
    <property type="match status" value="1"/>
</dbReference>
<dbReference type="Proteomes" id="UP000798602">
    <property type="component" value="Unassembled WGS sequence"/>
</dbReference>
<dbReference type="SMART" id="SM00710">
    <property type="entry name" value="PbH1"/>
    <property type="match status" value="4"/>
</dbReference>
<gene>
    <name evidence="4" type="ORF">GV828_04710</name>
</gene>
<dbReference type="InterPro" id="IPR011050">
    <property type="entry name" value="Pectin_lyase_fold/virulence"/>
</dbReference>
<dbReference type="RefSeq" id="WP_166536326.1">
    <property type="nucleotide sequence ID" value="NZ_JAABLM010000004.1"/>
</dbReference>
<feature type="signal peptide" evidence="2">
    <location>
        <begin position="1"/>
        <end position="18"/>
    </location>
</feature>
<feature type="chain" id="PRO_5047110956" evidence="2">
    <location>
        <begin position="19"/>
        <end position="486"/>
    </location>
</feature>
<keyword evidence="1 2" id="KW-0732">Signal</keyword>
<feature type="domain" description="Secretion system C-terminal sorting" evidence="3">
    <location>
        <begin position="418"/>
        <end position="485"/>
    </location>
</feature>
<dbReference type="EMBL" id="JAABLM010000004">
    <property type="protein sequence ID" value="NBL64500.1"/>
    <property type="molecule type" value="Genomic_DNA"/>
</dbReference>
<protein>
    <submittedName>
        <fullName evidence="4">T9SS type A sorting domain-containing protein</fullName>
    </submittedName>
</protein>
<sequence length="486" mass="52410">MKKKLHYLLLFISANLSAQFTTPNTGVTWRLDDLATNAPGTVSGSGNTYTLSQNLTIAANDTFIIDADATLLMENDVQLIIQGNFSADANNILITRATETARYREIIFESSAEGFMRNVTVLYGKGIRVATGNFEMQSCTLSYHLNGTTTSSALQLAIGQPIINNSTFKFNHYPAIGSAANAQASPIITNNLLEGNNDSNGNRPQINLGPSSLDTLKIIGNTIIGNRAKHMTGGISVSNFSPSLQHISLIKNNTIRDNRYGINVLGYNMNVIIDQNIIEDNTTNPDPMTSGSGIALQGAGTSYSTKISNNQIRRNLWGITAFGNATFTNLGDGVEVIGGNIFADNGNGGEIYAFYNNTANPVTALNNCWIENTPLTPTNVEDVIFHQADNATLGLVNFTPFGCNDLSSPDFSSTIPKIYPNPATNFVNIDLREEATAEIFSTNGMLVAKHQLYPGTNHLPTTLPAGIYLIKFTSGNNAFTQKLVIK</sequence>
<evidence type="ECO:0000313" key="4">
    <source>
        <dbReference type="EMBL" id="NBL64500.1"/>
    </source>
</evidence>
<accession>A0ABW9ZBM9</accession>
<dbReference type="Gene3D" id="2.160.20.10">
    <property type="entry name" value="Single-stranded right-handed beta-helix, Pectin lyase-like"/>
    <property type="match status" value="1"/>
</dbReference>
<comment type="caution">
    <text evidence="4">The sequence shown here is derived from an EMBL/GenBank/DDBJ whole genome shotgun (WGS) entry which is preliminary data.</text>
</comment>
<evidence type="ECO:0000259" key="3">
    <source>
        <dbReference type="Pfam" id="PF18962"/>
    </source>
</evidence>
<proteinExistence type="predicted"/>
<dbReference type="NCBIfam" id="TIGR04183">
    <property type="entry name" value="Por_Secre_tail"/>
    <property type="match status" value="1"/>
</dbReference>
<reference evidence="5" key="1">
    <citation type="submission" date="2020-01" db="EMBL/GenBank/DDBJ databases">
        <title>Sphingomonas sp. strain CSW-10.</title>
        <authorList>
            <person name="Chen W.-M."/>
        </authorList>
    </citation>
    <scope>NUCLEOTIDE SEQUENCE [LARGE SCALE GENOMIC DNA]</scope>
    <source>
        <strain evidence="5">NST-5</strain>
    </source>
</reference>
<organism evidence="4 5">
    <name type="scientific">Flavobacterium ichthyis</name>
    <dbReference type="NCBI Taxonomy" id="2698827"/>
    <lineage>
        <taxon>Bacteria</taxon>
        <taxon>Pseudomonadati</taxon>
        <taxon>Bacteroidota</taxon>
        <taxon>Flavobacteriia</taxon>
        <taxon>Flavobacteriales</taxon>
        <taxon>Flavobacteriaceae</taxon>
        <taxon>Flavobacterium</taxon>
    </lineage>
</organism>
<evidence type="ECO:0000313" key="5">
    <source>
        <dbReference type="Proteomes" id="UP000798602"/>
    </source>
</evidence>
<evidence type="ECO:0000256" key="2">
    <source>
        <dbReference type="SAM" id="SignalP"/>
    </source>
</evidence>